<proteinExistence type="predicted"/>
<protein>
    <recommendedName>
        <fullName evidence="4">RINT-1 family protein</fullName>
    </recommendedName>
</protein>
<sequence length="829" mass="92336">MDDDDDNEQARVADYLDDQLQAPQDLDSLDQLLANIHQQHGLLKQQLHDAQRDLHDAKQASVHHHRDLQHRASQFDADQADIDRRLLVVAASDAADDAVPRFEQVLDTLQRLDLASAYVDLLQDVDALSNEARQQLTTSSDAALAPYKQLRSLHTRLQRLQHDAEGAAPQLLYHVHQITHALRSTILQTFSAELHDLLKQIKWPNPNATLGPALQQQWDTAVLKLLDLQMPELDGADHSRPKPPQVLFPFQALVQPLEMRFRYHFDGDKPTNRLDRPEYFLSHITTLLNDYSGFVVQHMQPILLTQFRATDLALNPVYIDATSAFITALLPMLRVKIGALLPKVAAQPQLLSHLLHEVMRFDTTIREDWRYDGGYGLEGWKGLSWEFLVQGDWFGQWLQVEKDFALSRYQSIVEAPDFGDLDYESVDPKATKPTKGAIRVNDLLETITDRYRPLASFTQKLRFLIDIQITIFDKLEERLRGNLEAYLTLTTSLGRAMGGVSKEEQDRLLGVEGLERLCKTYGSADYLERAMRDWSDDVFFLDIWDELQDRARQAASIGAMSVADVAERTSKAVGGDGDGGALFDETAAAYSRLRIRSEKIITDTINGNVREALRAYRHINPWATLTGSSSAILSSTAELDPLVTYLTTTLGFLSRTLAPAPLRRISRGALATVSSMVWDNVLSRHRFSTAGAAQLSADLQAICRVFDKTVGLGVAEAGLRKCIEGAQLLNLPIKGGTSQEKASHGIGEGGEDWGAWGAEEDEAPQKETQGSSGAEGGAESGGDLGLWEVEKRLFADNQSARLVLEEMGLEVLNETESRTVLGRRVELAG</sequence>
<feature type="region of interest" description="Disordered" evidence="1">
    <location>
        <begin position="736"/>
        <end position="782"/>
    </location>
</feature>
<dbReference type="GO" id="GO:0070939">
    <property type="term" value="C:Dsl1/NZR complex"/>
    <property type="evidence" value="ECO:0007669"/>
    <property type="project" value="InterPro"/>
</dbReference>
<accession>A0AAN6RG50</accession>
<reference evidence="2 3" key="1">
    <citation type="submission" date="2021-02" db="EMBL/GenBank/DDBJ databases">
        <title>Genome assembly of Pseudopithomyces chartarum.</title>
        <authorList>
            <person name="Jauregui R."/>
            <person name="Singh J."/>
            <person name="Voisey C."/>
        </authorList>
    </citation>
    <scope>NUCLEOTIDE SEQUENCE [LARGE SCALE GENOMIC DNA]</scope>
    <source>
        <strain evidence="2 3">AGR01</strain>
    </source>
</reference>
<gene>
    <name evidence="2" type="ORF">GRF29_103g1018100</name>
</gene>
<dbReference type="PANTHER" id="PTHR13520:SF0">
    <property type="entry name" value="RAD50-INTERACTING PROTEIN 1"/>
    <property type="match status" value="1"/>
</dbReference>
<dbReference type="Gene3D" id="1.20.58.670">
    <property type="entry name" value="Dsl1p vesicle tethering complex, Tip20p subunit, domain D"/>
    <property type="match status" value="1"/>
</dbReference>
<evidence type="ECO:0000313" key="2">
    <source>
        <dbReference type="EMBL" id="KAK3207440.1"/>
    </source>
</evidence>
<dbReference type="GO" id="GO:0060628">
    <property type="term" value="P:regulation of ER to Golgi vesicle-mediated transport"/>
    <property type="evidence" value="ECO:0007669"/>
    <property type="project" value="TreeGrafter"/>
</dbReference>
<dbReference type="Proteomes" id="UP001280581">
    <property type="component" value="Unassembled WGS sequence"/>
</dbReference>
<dbReference type="InterPro" id="IPR042044">
    <property type="entry name" value="EXOC6PINT-1/Sec15/Tip20_C_dom2"/>
</dbReference>
<dbReference type="PANTHER" id="PTHR13520">
    <property type="entry name" value="RAD50-INTERACTING PROTEIN 1 RINT-1"/>
    <property type="match status" value="1"/>
</dbReference>
<dbReference type="AlphaFoldDB" id="A0AAN6RG50"/>
<evidence type="ECO:0000313" key="3">
    <source>
        <dbReference type="Proteomes" id="UP001280581"/>
    </source>
</evidence>
<dbReference type="GO" id="GO:0006890">
    <property type="term" value="P:retrograde vesicle-mediated transport, Golgi to endoplasmic reticulum"/>
    <property type="evidence" value="ECO:0007669"/>
    <property type="project" value="InterPro"/>
</dbReference>
<dbReference type="Gene3D" id="1.20.58.1420">
    <property type="entry name" value="Dsl1p vesicle tethering complex, Tip20p subunit, domain B"/>
    <property type="match status" value="1"/>
</dbReference>
<evidence type="ECO:0000256" key="1">
    <source>
        <dbReference type="SAM" id="MobiDB-lite"/>
    </source>
</evidence>
<dbReference type="InterPro" id="IPR042042">
    <property type="entry name" value="Tip20p_domB"/>
</dbReference>
<dbReference type="EMBL" id="WVTA01000009">
    <property type="protein sequence ID" value="KAK3207440.1"/>
    <property type="molecule type" value="Genomic_DNA"/>
</dbReference>
<dbReference type="PROSITE" id="PS51386">
    <property type="entry name" value="RINT1_TIP20"/>
    <property type="match status" value="1"/>
</dbReference>
<evidence type="ECO:0008006" key="4">
    <source>
        <dbReference type="Google" id="ProtNLM"/>
    </source>
</evidence>
<name>A0AAN6RG50_9PLEO</name>
<keyword evidence="3" id="KW-1185">Reference proteome</keyword>
<organism evidence="2 3">
    <name type="scientific">Pseudopithomyces chartarum</name>
    <dbReference type="NCBI Taxonomy" id="1892770"/>
    <lineage>
        <taxon>Eukaryota</taxon>
        <taxon>Fungi</taxon>
        <taxon>Dikarya</taxon>
        <taxon>Ascomycota</taxon>
        <taxon>Pezizomycotina</taxon>
        <taxon>Dothideomycetes</taxon>
        <taxon>Pleosporomycetidae</taxon>
        <taxon>Pleosporales</taxon>
        <taxon>Massarineae</taxon>
        <taxon>Didymosphaeriaceae</taxon>
        <taxon>Pseudopithomyces</taxon>
    </lineage>
</organism>
<comment type="caution">
    <text evidence="2">The sequence shown here is derived from an EMBL/GenBank/DDBJ whole genome shotgun (WGS) entry which is preliminary data.</text>
</comment>
<dbReference type="GO" id="GO:0006888">
    <property type="term" value="P:endoplasmic reticulum to Golgi vesicle-mediated transport"/>
    <property type="evidence" value="ECO:0007669"/>
    <property type="project" value="InterPro"/>
</dbReference>
<feature type="compositionally biased region" description="Gly residues" evidence="1">
    <location>
        <begin position="773"/>
        <end position="782"/>
    </location>
</feature>
<dbReference type="InterPro" id="IPR007528">
    <property type="entry name" value="RINT1_Tip20"/>
</dbReference>
<dbReference type="Pfam" id="PF04437">
    <property type="entry name" value="RINT1_TIP1"/>
    <property type="match status" value="1"/>
</dbReference>